<dbReference type="EMBL" id="JABWDY010000622">
    <property type="protein sequence ID" value="KAF5208001.1"/>
    <property type="molecule type" value="Genomic_DNA"/>
</dbReference>
<organism evidence="2 3">
    <name type="scientific">Thalictrum thalictroides</name>
    <name type="common">Rue-anemone</name>
    <name type="synonym">Anemone thalictroides</name>
    <dbReference type="NCBI Taxonomy" id="46969"/>
    <lineage>
        <taxon>Eukaryota</taxon>
        <taxon>Viridiplantae</taxon>
        <taxon>Streptophyta</taxon>
        <taxon>Embryophyta</taxon>
        <taxon>Tracheophyta</taxon>
        <taxon>Spermatophyta</taxon>
        <taxon>Magnoliopsida</taxon>
        <taxon>Ranunculales</taxon>
        <taxon>Ranunculaceae</taxon>
        <taxon>Thalictroideae</taxon>
        <taxon>Thalictrum</taxon>
    </lineage>
</organism>
<evidence type="ECO:0000313" key="3">
    <source>
        <dbReference type="Proteomes" id="UP000554482"/>
    </source>
</evidence>
<evidence type="ECO:0000256" key="1">
    <source>
        <dbReference type="SAM" id="MobiDB-lite"/>
    </source>
</evidence>
<dbReference type="AlphaFoldDB" id="A0A7J6XDX4"/>
<evidence type="ECO:0000313" key="2">
    <source>
        <dbReference type="EMBL" id="KAF5208001.1"/>
    </source>
</evidence>
<dbReference type="Proteomes" id="UP000554482">
    <property type="component" value="Unassembled WGS sequence"/>
</dbReference>
<feature type="region of interest" description="Disordered" evidence="1">
    <location>
        <begin position="81"/>
        <end position="103"/>
    </location>
</feature>
<sequence length="103" mass="11179">MQNELIVAVLPYAGHIIDAAQAAGTPLVTTALDSCCTTSFPGHVLDDAQAAGTPSAFGSFTIADIDREILRNEELNRVSQENWLPARYGSKKKQSEEQTTMQR</sequence>
<keyword evidence="3" id="KW-1185">Reference proteome</keyword>
<protein>
    <submittedName>
        <fullName evidence="2">Uncharacterized protein</fullName>
    </submittedName>
</protein>
<name>A0A7J6XDX4_THATH</name>
<comment type="caution">
    <text evidence="2">The sequence shown here is derived from an EMBL/GenBank/DDBJ whole genome shotgun (WGS) entry which is preliminary data.</text>
</comment>
<reference evidence="2 3" key="1">
    <citation type="submission" date="2020-06" db="EMBL/GenBank/DDBJ databases">
        <title>Transcriptomic and genomic resources for Thalictrum thalictroides and T. hernandezii: Facilitating candidate gene discovery in an emerging model plant lineage.</title>
        <authorList>
            <person name="Arias T."/>
            <person name="Riano-Pachon D.M."/>
            <person name="Di Stilio V.S."/>
        </authorList>
    </citation>
    <scope>NUCLEOTIDE SEQUENCE [LARGE SCALE GENOMIC DNA]</scope>
    <source>
        <strain evidence="3">cv. WT478/WT964</strain>
        <tissue evidence="2">Leaves</tissue>
    </source>
</reference>
<proteinExistence type="predicted"/>
<gene>
    <name evidence="2" type="ORF">FRX31_002411</name>
</gene>
<accession>A0A7J6XDX4</accession>